<proteinExistence type="predicted"/>
<comment type="caution">
    <text evidence="2">The sequence shown here is derived from an EMBL/GenBank/DDBJ whole genome shotgun (WGS) entry which is preliminary data.</text>
</comment>
<feature type="signal peptide" evidence="1">
    <location>
        <begin position="1"/>
        <end position="24"/>
    </location>
</feature>
<dbReference type="RefSeq" id="WP_233787152.1">
    <property type="nucleotide sequence ID" value="NZ_RSCL01000002.1"/>
</dbReference>
<dbReference type="AlphaFoldDB" id="A0A3S1ARJ0"/>
<evidence type="ECO:0000256" key="1">
    <source>
        <dbReference type="SAM" id="SignalP"/>
    </source>
</evidence>
<sequence length="126" mass="13936">MKQAHFFYHPISVFRWALAVTAFAGLASCSNISTSMNAIGANITPIKQLTPQQKDSTVYIQGKIEKYIPLLGKHAYQLNDSTGSIVVLTNQKGFKVGEQAVFKGQLRYKSIPLAGQEKGEVYIEEK</sequence>
<reference evidence="2" key="2">
    <citation type="journal article" date="2019" name="Genome Biol. Evol.">
        <title>Day and night: Metabolic profiles and evolutionary relationships of six axenic non-marine cyanobacteria.</title>
        <authorList>
            <person name="Will S.E."/>
            <person name="Henke P."/>
            <person name="Boedeker C."/>
            <person name="Huang S."/>
            <person name="Brinkmann H."/>
            <person name="Rohde M."/>
            <person name="Jarek M."/>
            <person name="Friedl T."/>
            <person name="Seufert S."/>
            <person name="Schumacher M."/>
            <person name="Overmann J."/>
            <person name="Neumann-Schaal M."/>
            <person name="Petersen J."/>
        </authorList>
    </citation>
    <scope>NUCLEOTIDE SEQUENCE [LARGE SCALE GENOMIC DNA]</scope>
    <source>
        <strain evidence="2">PCC 7102</strain>
    </source>
</reference>
<keyword evidence="1" id="KW-0732">Signal</keyword>
<dbReference type="Gene3D" id="2.40.50.200">
    <property type="entry name" value="Bacterial OB-fold"/>
    <property type="match status" value="1"/>
</dbReference>
<dbReference type="Proteomes" id="UP000271624">
    <property type="component" value="Unassembled WGS sequence"/>
</dbReference>
<dbReference type="SUPFAM" id="SSF101756">
    <property type="entry name" value="Hypothetical protein YgiW"/>
    <property type="match status" value="1"/>
</dbReference>
<name>A0A3S1ARJ0_9CYAN</name>
<organism evidence="2 3">
    <name type="scientific">Dulcicalothrix desertica PCC 7102</name>
    <dbReference type="NCBI Taxonomy" id="232991"/>
    <lineage>
        <taxon>Bacteria</taxon>
        <taxon>Bacillati</taxon>
        <taxon>Cyanobacteriota</taxon>
        <taxon>Cyanophyceae</taxon>
        <taxon>Nostocales</taxon>
        <taxon>Calotrichaceae</taxon>
        <taxon>Dulcicalothrix</taxon>
    </lineage>
</organism>
<feature type="chain" id="PRO_5030082918" description="DNA-binding protein" evidence="1">
    <location>
        <begin position="25"/>
        <end position="126"/>
    </location>
</feature>
<protein>
    <recommendedName>
        <fullName evidence="4">DNA-binding protein</fullName>
    </recommendedName>
</protein>
<evidence type="ECO:0000313" key="3">
    <source>
        <dbReference type="Proteomes" id="UP000271624"/>
    </source>
</evidence>
<gene>
    <name evidence="2" type="ORF">DSM106972_012800</name>
</gene>
<reference evidence="2" key="1">
    <citation type="submission" date="2018-12" db="EMBL/GenBank/DDBJ databases">
        <authorList>
            <person name="Will S."/>
            <person name="Neumann-Schaal M."/>
            <person name="Henke P."/>
        </authorList>
    </citation>
    <scope>NUCLEOTIDE SEQUENCE</scope>
    <source>
        <strain evidence="2">PCC 7102</strain>
    </source>
</reference>
<dbReference type="InterPro" id="IPR036700">
    <property type="entry name" value="BOBF_sf"/>
</dbReference>
<dbReference type="PROSITE" id="PS51257">
    <property type="entry name" value="PROKAR_LIPOPROTEIN"/>
    <property type="match status" value="1"/>
</dbReference>
<accession>A0A3S1ARJ0</accession>
<keyword evidence="3" id="KW-1185">Reference proteome</keyword>
<dbReference type="EMBL" id="RSCL01000002">
    <property type="protein sequence ID" value="RUT09227.1"/>
    <property type="molecule type" value="Genomic_DNA"/>
</dbReference>
<evidence type="ECO:0000313" key="2">
    <source>
        <dbReference type="EMBL" id="RUT09227.1"/>
    </source>
</evidence>
<evidence type="ECO:0008006" key="4">
    <source>
        <dbReference type="Google" id="ProtNLM"/>
    </source>
</evidence>